<protein>
    <submittedName>
        <fullName evidence="1">Uncharacterized protein</fullName>
    </submittedName>
</protein>
<proteinExistence type="predicted"/>
<comment type="caution">
    <text evidence="1">The sequence shown here is derived from an EMBL/GenBank/DDBJ whole genome shotgun (WGS) entry which is preliminary data.</text>
</comment>
<dbReference type="OrthoDB" id="8060176at2759"/>
<accession>A0A016UE64</accession>
<organism evidence="1 2">
    <name type="scientific">Ancylostoma ceylanicum</name>
    <dbReference type="NCBI Taxonomy" id="53326"/>
    <lineage>
        <taxon>Eukaryota</taxon>
        <taxon>Metazoa</taxon>
        <taxon>Ecdysozoa</taxon>
        <taxon>Nematoda</taxon>
        <taxon>Chromadorea</taxon>
        <taxon>Rhabditida</taxon>
        <taxon>Rhabditina</taxon>
        <taxon>Rhabditomorpha</taxon>
        <taxon>Strongyloidea</taxon>
        <taxon>Ancylostomatidae</taxon>
        <taxon>Ancylostomatinae</taxon>
        <taxon>Ancylostoma</taxon>
    </lineage>
</organism>
<gene>
    <name evidence="1" type="primary">Acey_s0045.g1148</name>
    <name evidence="1" type="ORF">Y032_0045g1148</name>
</gene>
<evidence type="ECO:0000313" key="1">
    <source>
        <dbReference type="EMBL" id="EYC12903.1"/>
    </source>
</evidence>
<evidence type="ECO:0000313" key="2">
    <source>
        <dbReference type="Proteomes" id="UP000024635"/>
    </source>
</evidence>
<sequence>MTPVDTPYTFSAPMAFICPTSAPKTCLFLPSAARTCKSCSRDAHGKRPITAQQRTSCQAHDGEEKDKIKRQDCLLSPSTCSWAHEVPQGCTAAVCQEEHGDRLVQLGWSDGNWRDHRNELQFFSRGYFGGDTAMVWSGFCPNGGLGVTFILTRVNSCDYSGVFTLVLPKPAQWNSARFPAEQRGDPRRSFEDGIVCGQQCDCDGFSYLSGLLL</sequence>
<keyword evidence="2" id="KW-1185">Reference proteome</keyword>
<reference evidence="2" key="1">
    <citation type="journal article" date="2015" name="Nat. Genet.">
        <title>The genome and transcriptome of the zoonotic hookworm Ancylostoma ceylanicum identify infection-specific gene families.</title>
        <authorList>
            <person name="Schwarz E.M."/>
            <person name="Hu Y."/>
            <person name="Antoshechkin I."/>
            <person name="Miller M.M."/>
            <person name="Sternberg P.W."/>
            <person name="Aroian R.V."/>
        </authorList>
    </citation>
    <scope>NUCLEOTIDE SEQUENCE</scope>
    <source>
        <strain evidence="2">HY135</strain>
    </source>
</reference>
<dbReference type="EMBL" id="JARK01001381">
    <property type="protein sequence ID" value="EYC12903.1"/>
    <property type="molecule type" value="Genomic_DNA"/>
</dbReference>
<dbReference type="AlphaFoldDB" id="A0A016UE64"/>
<name>A0A016UE64_9BILA</name>
<dbReference type="Proteomes" id="UP000024635">
    <property type="component" value="Unassembled WGS sequence"/>
</dbReference>